<reference evidence="1" key="1">
    <citation type="journal article" date="2019" name="Sci. Rep.">
        <title>Draft genome of Tanacetum cinerariifolium, the natural source of mosquito coil.</title>
        <authorList>
            <person name="Yamashiro T."/>
            <person name="Shiraishi A."/>
            <person name="Satake H."/>
            <person name="Nakayama K."/>
        </authorList>
    </citation>
    <scope>NUCLEOTIDE SEQUENCE</scope>
</reference>
<name>A0A699RYN0_TANCI</name>
<accession>A0A699RYN0</accession>
<sequence length="91" mass="10547">GNTTILGSITLMRNVEVILLTDEETVVVEVCVFQRLHRLISRSVAHYVWHPTKIHIMFSSPHTFPSLNPRTRGVVIMHNFRMVPIVLMRKK</sequence>
<dbReference type="AlphaFoldDB" id="A0A699RYN0"/>
<gene>
    <name evidence="1" type="ORF">Tci_860764</name>
</gene>
<protein>
    <submittedName>
        <fullName evidence="1">Uncharacterized protein</fullName>
    </submittedName>
</protein>
<comment type="caution">
    <text evidence="1">The sequence shown here is derived from an EMBL/GenBank/DDBJ whole genome shotgun (WGS) entry which is preliminary data.</text>
</comment>
<dbReference type="EMBL" id="BKCJ011117427">
    <property type="protein sequence ID" value="GFC88794.1"/>
    <property type="molecule type" value="Genomic_DNA"/>
</dbReference>
<evidence type="ECO:0000313" key="1">
    <source>
        <dbReference type="EMBL" id="GFC88794.1"/>
    </source>
</evidence>
<feature type="non-terminal residue" evidence="1">
    <location>
        <position position="1"/>
    </location>
</feature>
<proteinExistence type="predicted"/>
<organism evidence="1">
    <name type="scientific">Tanacetum cinerariifolium</name>
    <name type="common">Dalmatian daisy</name>
    <name type="synonym">Chrysanthemum cinerariifolium</name>
    <dbReference type="NCBI Taxonomy" id="118510"/>
    <lineage>
        <taxon>Eukaryota</taxon>
        <taxon>Viridiplantae</taxon>
        <taxon>Streptophyta</taxon>
        <taxon>Embryophyta</taxon>
        <taxon>Tracheophyta</taxon>
        <taxon>Spermatophyta</taxon>
        <taxon>Magnoliopsida</taxon>
        <taxon>eudicotyledons</taxon>
        <taxon>Gunneridae</taxon>
        <taxon>Pentapetalae</taxon>
        <taxon>asterids</taxon>
        <taxon>campanulids</taxon>
        <taxon>Asterales</taxon>
        <taxon>Asteraceae</taxon>
        <taxon>Asteroideae</taxon>
        <taxon>Anthemideae</taxon>
        <taxon>Anthemidinae</taxon>
        <taxon>Tanacetum</taxon>
    </lineage>
</organism>